<name>A0A6A6EPQ6_9PEZI</name>
<dbReference type="OrthoDB" id="5135333at2759"/>
<sequence>MASIYAKAYSTIVAIDGNDDTYGLRGLREGFYLAYTLNFGPNCKMMKETLSLSLKYFACGWTLQGYIISSRKLEFHHPTVTWLCRKSYCKENLANPKLQDERLRETGLNPFSSGLTWNGILNRYKL</sequence>
<evidence type="ECO:0000313" key="1">
    <source>
        <dbReference type="EMBL" id="KAF2194167.1"/>
    </source>
</evidence>
<dbReference type="PANTHER" id="PTHR33112">
    <property type="entry name" value="DOMAIN PROTEIN, PUTATIVE-RELATED"/>
    <property type="match status" value="1"/>
</dbReference>
<keyword evidence="2" id="KW-1185">Reference proteome</keyword>
<dbReference type="PANTHER" id="PTHR33112:SF1">
    <property type="entry name" value="HETEROKARYON INCOMPATIBILITY DOMAIN-CONTAINING PROTEIN"/>
    <property type="match status" value="1"/>
</dbReference>
<dbReference type="AlphaFoldDB" id="A0A6A6EPQ6"/>
<protein>
    <recommendedName>
        <fullName evidence="3">Heterokaryon incompatibility domain-containing protein</fullName>
    </recommendedName>
</protein>
<reference evidence="1" key="1">
    <citation type="journal article" date="2020" name="Stud. Mycol.">
        <title>101 Dothideomycetes genomes: a test case for predicting lifestyles and emergence of pathogens.</title>
        <authorList>
            <person name="Haridas S."/>
            <person name="Albert R."/>
            <person name="Binder M."/>
            <person name="Bloem J."/>
            <person name="Labutti K."/>
            <person name="Salamov A."/>
            <person name="Andreopoulos B."/>
            <person name="Baker S."/>
            <person name="Barry K."/>
            <person name="Bills G."/>
            <person name="Bluhm B."/>
            <person name="Cannon C."/>
            <person name="Castanera R."/>
            <person name="Culley D."/>
            <person name="Daum C."/>
            <person name="Ezra D."/>
            <person name="Gonzalez J."/>
            <person name="Henrissat B."/>
            <person name="Kuo A."/>
            <person name="Liang C."/>
            <person name="Lipzen A."/>
            <person name="Lutzoni F."/>
            <person name="Magnuson J."/>
            <person name="Mondo S."/>
            <person name="Nolan M."/>
            <person name="Ohm R."/>
            <person name="Pangilinan J."/>
            <person name="Park H.-J."/>
            <person name="Ramirez L."/>
            <person name="Alfaro M."/>
            <person name="Sun H."/>
            <person name="Tritt A."/>
            <person name="Yoshinaga Y."/>
            <person name="Zwiers L.-H."/>
            <person name="Turgeon B."/>
            <person name="Goodwin S."/>
            <person name="Spatafora J."/>
            <person name="Crous P."/>
            <person name="Grigoriev I."/>
        </authorList>
    </citation>
    <scope>NUCLEOTIDE SEQUENCE</scope>
    <source>
        <strain evidence="1">CBS 207.26</strain>
    </source>
</reference>
<evidence type="ECO:0008006" key="3">
    <source>
        <dbReference type="Google" id="ProtNLM"/>
    </source>
</evidence>
<dbReference type="EMBL" id="ML994612">
    <property type="protein sequence ID" value="KAF2194167.1"/>
    <property type="molecule type" value="Genomic_DNA"/>
</dbReference>
<organism evidence="1 2">
    <name type="scientific">Zopfia rhizophila CBS 207.26</name>
    <dbReference type="NCBI Taxonomy" id="1314779"/>
    <lineage>
        <taxon>Eukaryota</taxon>
        <taxon>Fungi</taxon>
        <taxon>Dikarya</taxon>
        <taxon>Ascomycota</taxon>
        <taxon>Pezizomycotina</taxon>
        <taxon>Dothideomycetes</taxon>
        <taxon>Dothideomycetes incertae sedis</taxon>
        <taxon>Zopfiaceae</taxon>
        <taxon>Zopfia</taxon>
    </lineage>
</organism>
<accession>A0A6A6EPQ6</accession>
<proteinExistence type="predicted"/>
<evidence type="ECO:0000313" key="2">
    <source>
        <dbReference type="Proteomes" id="UP000800200"/>
    </source>
</evidence>
<gene>
    <name evidence="1" type="ORF">K469DRAFT_782854</name>
</gene>
<dbReference type="Proteomes" id="UP000800200">
    <property type="component" value="Unassembled WGS sequence"/>
</dbReference>